<sequence>MVYADNTGFKGIAEKLLRNHKIGKKDGVRLFRWNANFLNQINSTPSTIRYLGNTDSKRFYH</sequence>
<dbReference type="EMBL" id="QWDR01000006">
    <property type="protein sequence ID" value="RJY24654.1"/>
    <property type="molecule type" value="Genomic_DNA"/>
</dbReference>
<name>A0A3A6TV70_LEGPN</name>
<evidence type="ECO:0000313" key="2">
    <source>
        <dbReference type="Proteomes" id="UP000277145"/>
    </source>
</evidence>
<gene>
    <name evidence="1" type="ORF">D1H98_16670</name>
</gene>
<dbReference type="AlphaFoldDB" id="A0A3A6TV70"/>
<keyword evidence="1" id="KW-0614">Plasmid</keyword>
<reference evidence="1 2" key="1">
    <citation type="submission" date="2018-08" db="EMBL/GenBank/DDBJ databases">
        <title>Genome Sequences of Legionella pneumophila subsp. pneumophila Isolates, Recovered from a Drinking Water System in a Large Builging.</title>
        <authorList>
            <person name="Gomez-Alvarez V."/>
            <person name="Boczek L."/>
            <person name="King D."/>
            <person name="Pemberton A."/>
            <person name="Pfaller S."/>
            <person name="Rodgers M."/>
            <person name="Santodomingo J."/>
            <person name="Revetta R."/>
        </authorList>
    </citation>
    <scope>NUCLEOTIDE SEQUENCE [LARGE SCALE GENOMIC DNA]</scope>
    <source>
        <strain evidence="1 2">L01C.1</strain>
        <plasmid evidence="1">unnamed2</plasmid>
    </source>
</reference>
<dbReference type="Proteomes" id="UP000277145">
    <property type="component" value="Unassembled WGS sequence"/>
</dbReference>
<geneLocation type="plasmid" evidence="1">
    <name>unnamed2</name>
</geneLocation>
<organism evidence="1 2">
    <name type="scientific">Legionella pneumophila subsp. pneumophila</name>
    <dbReference type="NCBI Taxonomy" id="91891"/>
    <lineage>
        <taxon>Bacteria</taxon>
        <taxon>Pseudomonadati</taxon>
        <taxon>Pseudomonadota</taxon>
        <taxon>Gammaproteobacteria</taxon>
        <taxon>Legionellales</taxon>
        <taxon>Legionellaceae</taxon>
        <taxon>Legionella</taxon>
    </lineage>
</organism>
<comment type="caution">
    <text evidence="1">The sequence shown here is derived from an EMBL/GenBank/DDBJ whole genome shotgun (WGS) entry which is preliminary data.</text>
</comment>
<evidence type="ECO:0000313" key="1">
    <source>
        <dbReference type="EMBL" id="RJY24654.1"/>
    </source>
</evidence>
<protein>
    <submittedName>
        <fullName evidence="1">Uncharacterized protein</fullName>
    </submittedName>
</protein>
<accession>A0A3A6TV70</accession>
<proteinExistence type="predicted"/>